<dbReference type="Pfam" id="PF04828">
    <property type="entry name" value="GFA"/>
    <property type="match status" value="1"/>
</dbReference>
<proteinExistence type="inferred from homology"/>
<evidence type="ECO:0000256" key="3">
    <source>
        <dbReference type="ARBA" id="ARBA00022833"/>
    </source>
</evidence>
<dbReference type="PANTHER" id="PTHR33337:SF30">
    <property type="entry name" value="DUF636 DOMAIN PROTEIN (AFU_ORTHOLOGUE AFUA_1G03180)"/>
    <property type="match status" value="1"/>
</dbReference>
<protein>
    <recommendedName>
        <fullName evidence="5">CENP-V/GFA domain-containing protein</fullName>
    </recommendedName>
</protein>
<dbReference type="Proteomes" id="UP001303373">
    <property type="component" value="Chromosome 2"/>
</dbReference>
<dbReference type="InterPro" id="IPR011057">
    <property type="entry name" value="Mss4-like_sf"/>
</dbReference>
<dbReference type="GO" id="GO:0046872">
    <property type="term" value="F:metal ion binding"/>
    <property type="evidence" value="ECO:0007669"/>
    <property type="project" value="UniProtKB-KW"/>
</dbReference>
<evidence type="ECO:0000256" key="1">
    <source>
        <dbReference type="ARBA" id="ARBA00005495"/>
    </source>
</evidence>
<sequence>MPSGSCMCGEITISYSGEPKYTAICHCNDDRKIGNIVVYQIDETKFQITSDVKPKEWTMKSDFGRDITNHFCATCGTVMFRTGGSPSVKGLVGLRAGVLDDQNTVNNSAPMMEVYVERRPKWRAEIEGAIQMNSNYEIIGGMKKEQDMLKSTSNE</sequence>
<name>A0AAQ3R801_9PEZI</name>
<dbReference type="Gene3D" id="3.90.1590.10">
    <property type="entry name" value="glutathione-dependent formaldehyde- activating enzyme (gfa)"/>
    <property type="match status" value="1"/>
</dbReference>
<keyword evidence="2" id="KW-0479">Metal-binding</keyword>
<evidence type="ECO:0000256" key="4">
    <source>
        <dbReference type="ARBA" id="ARBA00023239"/>
    </source>
</evidence>
<keyword evidence="7" id="KW-1185">Reference proteome</keyword>
<comment type="similarity">
    <text evidence="1">Belongs to the Gfa family.</text>
</comment>
<dbReference type="InterPro" id="IPR006913">
    <property type="entry name" value="CENP-V/GFA"/>
</dbReference>
<feature type="domain" description="CENP-V/GFA" evidence="5">
    <location>
        <begin position="2"/>
        <end position="123"/>
    </location>
</feature>
<evidence type="ECO:0000256" key="2">
    <source>
        <dbReference type="ARBA" id="ARBA00022723"/>
    </source>
</evidence>
<evidence type="ECO:0000313" key="7">
    <source>
        <dbReference type="Proteomes" id="UP001303373"/>
    </source>
</evidence>
<keyword evidence="3" id="KW-0862">Zinc</keyword>
<evidence type="ECO:0000259" key="5">
    <source>
        <dbReference type="PROSITE" id="PS51891"/>
    </source>
</evidence>
<evidence type="ECO:0000313" key="6">
    <source>
        <dbReference type="EMBL" id="WPG98800.1"/>
    </source>
</evidence>
<dbReference type="GO" id="GO:0016846">
    <property type="term" value="F:carbon-sulfur lyase activity"/>
    <property type="evidence" value="ECO:0007669"/>
    <property type="project" value="InterPro"/>
</dbReference>
<dbReference type="EMBL" id="CP138581">
    <property type="protein sequence ID" value="WPG98800.1"/>
    <property type="molecule type" value="Genomic_DNA"/>
</dbReference>
<keyword evidence="4" id="KW-0456">Lyase</keyword>
<dbReference type="PANTHER" id="PTHR33337">
    <property type="entry name" value="GFA DOMAIN-CONTAINING PROTEIN"/>
    <property type="match status" value="1"/>
</dbReference>
<reference evidence="6 7" key="1">
    <citation type="submission" date="2023-11" db="EMBL/GenBank/DDBJ databases">
        <title>An acidophilic fungus is an integral part of prey digestion in a carnivorous sundew plant.</title>
        <authorList>
            <person name="Tsai I.J."/>
        </authorList>
    </citation>
    <scope>NUCLEOTIDE SEQUENCE [LARGE SCALE GENOMIC DNA]</scope>
    <source>
        <strain evidence="6">169a</strain>
    </source>
</reference>
<dbReference type="PROSITE" id="PS51891">
    <property type="entry name" value="CENP_V_GFA"/>
    <property type="match status" value="1"/>
</dbReference>
<dbReference type="SUPFAM" id="SSF51316">
    <property type="entry name" value="Mss4-like"/>
    <property type="match status" value="1"/>
</dbReference>
<accession>A0AAQ3R801</accession>
<organism evidence="6 7">
    <name type="scientific">Acrodontium crateriforme</name>
    <dbReference type="NCBI Taxonomy" id="150365"/>
    <lineage>
        <taxon>Eukaryota</taxon>
        <taxon>Fungi</taxon>
        <taxon>Dikarya</taxon>
        <taxon>Ascomycota</taxon>
        <taxon>Pezizomycotina</taxon>
        <taxon>Dothideomycetes</taxon>
        <taxon>Dothideomycetidae</taxon>
        <taxon>Mycosphaerellales</taxon>
        <taxon>Teratosphaeriaceae</taxon>
        <taxon>Acrodontium</taxon>
    </lineage>
</organism>
<dbReference type="AlphaFoldDB" id="A0AAQ3R801"/>
<gene>
    <name evidence="6" type="ORF">R9X50_00159600</name>
</gene>